<evidence type="ECO:0000313" key="7">
    <source>
        <dbReference type="Proteomes" id="UP000075816"/>
    </source>
</evidence>
<comment type="similarity">
    <text evidence="2">Belongs to the multi antimicrobial extrusion (MATE) (TC 2.A.66.1) family.</text>
</comment>
<evidence type="ECO:0000313" key="6">
    <source>
        <dbReference type="EMBL" id="KYL04889.1"/>
    </source>
</evidence>
<dbReference type="InterPro" id="IPR044644">
    <property type="entry name" value="DinF-like"/>
</dbReference>
<sequence length="433" mass="49090">MKFREYLQLALPLTISTITQPLLGAVDTAVVGRLEDSVYLGGVAVGAVIFSTIYWLFGFLRINTSAYSAQALGSQKKEDKISSYFMPAVIAFFLGLSFLILQLPIFSLAQKIMDLKTVDVMEQANIYYRILIWGAPMVLIGYVNLGWLMGQKKIKQSMFLQISANILNIILDILFVHKWGMKVEGVAYATLISQCFSFAVGLFWIHQELHLFSLFSKGIHSFRKSAVTKFFIANTDLMIRTICLLTVTNMFVSKGSDFGKDILAANSLLFQIQYIISYFFDGFGNASSILAGESKGKKDKAMFRSLMKVSNQAIVGVSLFLFTVISIYPKGVISIFTSLPEIQNFAEIYYFWIQIFPFIIGVGLVYYAIFIGISNTSDIRNSMLFSLSLFLLSYYYIIPRFENHGLWLSFLIFSFGRSIYLFICIRKKNMLKF</sequence>
<dbReference type="PANTHER" id="PTHR42893">
    <property type="entry name" value="PROTEIN DETOXIFICATION 44, CHLOROPLASTIC-RELATED"/>
    <property type="match status" value="1"/>
</dbReference>
<keyword evidence="5" id="KW-0472">Membrane</keyword>
<dbReference type="GO" id="GO:0015297">
    <property type="term" value="F:antiporter activity"/>
    <property type="evidence" value="ECO:0007669"/>
    <property type="project" value="InterPro"/>
</dbReference>
<dbReference type="PANTHER" id="PTHR42893:SF46">
    <property type="entry name" value="PROTEIN DETOXIFICATION 44, CHLOROPLASTIC"/>
    <property type="match status" value="1"/>
</dbReference>
<keyword evidence="3" id="KW-0812">Transmembrane</keyword>
<gene>
    <name evidence="6" type="ORF">A2J07_09835</name>
</gene>
<evidence type="ECO:0000256" key="2">
    <source>
        <dbReference type="ARBA" id="ARBA00010199"/>
    </source>
</evidence>
<dbReference type="RefSeq" id="WP_035935070.1">
    <property type="nucleotide sequence ID" value="NZ_CAXOUM010000009.1"/>
</dbReference>
<comment type="caution">
    <text evidence="6">The sequence shown here is derived from an EMBL/GenBank/DDBJ whole genome shotgun (WGS) entry which is preliminary data.</text>
</comment>
<dbReference type="KEGG" id="fnf:BSQ88_09150"/>
<dbReference type="Proteomes" id="UP000075816">
    <property type="component" value="Unassembled WGS sequence"/>
</dbReference>
<dbReference type="eggNOG" id="COG0534">
    <property type="taxonomic scope" value="Bacteria"/>
</dbReference>
<evidence type="ECO:0000256" key="1">
    <source>
        <dbReference type="ARBA" id="ARBA00004141"/>
    </source>
</evidence>
<name>A0A162J1T6_9FUSO</name>
<dbReference type="NCBIfam" id="TIGR00797">
    <property type="entry name" value="matE"/>
    <property type="match status" value="1"/>
</dbReference>
<evidence type="ECO:0000256" key="5">
    <source>
        <dbReference type="ARBA" id="ARBA00023136"/>
    </source>
</evidence>
<keyword evidence="4" id="KW-1133">Transmembrane helix</keyword>
<comment type="subcellular location">
    <subcellularLocation>
        <location evidence="1">Membrane</location>
        <topology evidence="1">Multi-pass membrane protein</topology>
    </subcellularLocation>
</comment>
<dbReference type="AlphaFoldDB" id="A0A162J1T6"/>
<evidence type="ECO:0000256" key="4">
    <source>
        <dbReference type="ARBA" id="ARBA00022989"/>
    </source>
</evidence>
<dbReference type="GO" id="GO:0005886">
    <property type="term" value="C:plasma membrane"/>
    <property type="evidence" value="ECO:0007669"/>
    <property type="project" value="TreeGrafter"/>
</dbReference>
<reference evidence="6 7" key="1">
    <citation type="submission" date="2016-03" db="EMBL/GenBank/DDBJ databases">
        <title>Comparative genomics of human isolates of Fusobacterium necrophorum.</title>
        <authorList>
            <person name="Jensen A."/>
            <person name="Bank S."/>
            <person name="Andersen P.S."/>
            <person name="Kristensen L.H."/>
            <person name="Prag J."/>
        </authorList>
    </citation>
    <scope>NUCLEOTIDE SEQUENCE [LARGE SCALE GENOMIC DNA]</scope>
    <source>
        <strain evidence="6 7">LS_1264</strain>
    </source>
</reference>
<organism evidence="6 7">
    <name type="scientific">Fusobacterium necrophorum subsp. funduliforme</name>
    <dbReference type="NCBI Taxonomy" id="143387"/>
    <lineage>
        <taxon>Bacteria</taxon>
        <taxon>Fusobacteriati</taxon>
        <taxon>Fusobacteriota</taxon>
        <taxon>Fusobacteriia</taxon>
        <taxon>Fusobacteriales</taxon>
        <taxon>Fusobacteriaceae</taxon>
        <taxon>Fusobacterium</taxon>
    </lineage>
</organism>
<evidence type="ECO:0000256" key="3">
    <source>
        <dbReference type="ARBA" id="ARBA00022692"/>
    </source>
</evidence>
<accession>A0A162J1T6</accession>
<protein>
    <submittedName>
        <fullName evidence="6">MATE family efflux transporter</fullName>
    </submittedName>
</protein>
<dbReference type="InterPro" id="IPR002528">
    <property type="entry name" value="MATE_fam"/>
</dbReference>
<proteinExistence type="inferred from homology"/>
<dbReference type="Pfam" id="PF01554">
    <property type="entry name" value="MatE"/>
    <property type="match status" value="2"/>
</dbReference>
<dbReference type="CDD" id="cd13136">
    <property type="entry name" value="MATE_DinF_like"/>
    <property type="match status" value="1"/>
</dbReference>
<dbReference type="GO" id="GO:0042910">
    <property type="term" value="F:xenobiotic transmembrane transporter activity"/>
    <property type="evidence" value="ECO:0007669"/>
    <property type="project" value="InterPro"/>
</dbReference>
<dbReference type="EMBL" id="LVEA01000026">
    <property type="protein sequence ID" value="KYL04889.1"/>
    <property type="molecule type" value="Genomic_DNA"/>
</dbReference>